<dbReference type="Proteomes" id="UP001347796">
    <property type="component" value="Unassembled WGS sequence"/>
</dbReference>
<name>A0AAN8JSK9_PATCE</name>
<protein>
    <submittedName>
        <fullName evidence="1">Uncharacterized protein</fullName>
    </submittedName>
</protein>
<reference evidence="1 2" key="1">
    <citation type="submission" date="2024-01" db="EMBL/GenBank/DDBJ databases">
        <title>The genome of the rayed Mediterranean limpet Patella caerulea (Linnaeus, 1758).</title>
        <authorList>
            <person name="Anh-Thu Weber A."/>
            <person name="Halstead-Nussloch G."/>
        </authorList>
    </citation>
    <scope>NUCLEOTIDE SEQUENCE [LARGE SCALE GENOMIC DNA]</scope>
    <source>
        <strain evidence="1">AATW-2023a</strain>
        <tissue evidence="1">Whole specimen</tissue>
    </source>
</reference>
<accession>A0AAN8JSK9</accession>
<evidence type="ECO:0000313" key="1">
    <source>
        <dbReference type="EMBL" id="KAK6184292.1"/>
    </source>
</evidence>
<keyword evidence="2" id="KW-1185">Reference proteome</keyword>
<gene>
    <name evidence="1" type="ORF">SNE40_006792</name>
</gene>
<dbReference type="AlphaFoldDB" id="A0AAN8JSK9"/>
<evidence type="ECO:0000313" key="2">
    <source>
        <dbReference type="Proteomes" id="UP001347796"/>
    </source>
</evidence>
<organism evidence="1 2">
    <name type="scientific">Patella caerulea</name>
    <name type="common">Rayed Mediterranean limpet</name>
    <dbReference type="NCBI Taxonomy" id="87958"/>
    <lineage>
        <taxon>Eukaryota</taxon>
        <taxon>Metazoa</taxon>
        <taxon>Spiralia</taxon>
        <taxon>Lophotrochozoa</taxon>
        <taxon>Mollusca</taxon>
        <taxon>Gastropoda</taxon>
        <taxon>Patellogastropoda</taxon>
        <taxon>Patelloidea</taxon>
        <taxon>Patellidae</taxon>
        <taxon>Patella</taxon>
    </lineage>
</organism>
<sequence length="298" mass="34850">MNRIQLTSQLGQVKSCIKKNDTETTTNHVPEMDIIKTCIFKFKLSQGKKIHVIENSDIEHAGLSLWRYASIRNNKLSLKFKLRVLGSFTGVMPNKILLKLELLNRREHKLNIIKQSTIKLNETYDFNDIISMEEMETPSDGYVDDQGVFTFRSVVLHVTNDDNLFSPDFTIQKVCYVQFKLNLEMRIHHNGNSDTTHGELYWWMFAFVRNNKLSLRLKLKVIDAFTGLLPTDILIELELLNKRNHQLNKIKQPTIQVKETYIWEDIINIDELENPSLGFVDDQRVFTFRLFVLNVTTE</sequence>
<comment type="caution">
    <text evidence="1">The sequence shown here is derived from an EMBL/GenBank/DDBJ whole genome shotgun (WGS) entry which is preliminary data.</text>
</comment>
<dbReference type="EMBL" id="JAZGQO010000006">
    <property type="protein sequence ID" value="KAK6184292.1"/>
    <property type="molecule type" value="Genomic_DNA"/>
</dbReference>
<proteinExistence type="predicted"/>